<feature type="transmembrane region" description="Helical" evidence="6">
    <location>
        <begin position="21"/>
        <end position="42"/>
    </location>
</feature>
<dbReference type="PANTHER" id="PTHR30572">
    <property type="entry name" value="MEMBRANE COMPONENT OF TRANSPORTER-RELATED"/>
    <property type="match status" value="1"/>
</dbReference>
<name>A0A6P1VY29_9BACT</name>
<keyword evidence="10" id="KW-1185">Reference proteome</keyword>
<evidence type="ECO:0000259" key="7">
    <source>
        <dbReference type="Pfam" id="PF02687"/>
    </source>
</evidence>
<feature type="domain" description="ABC3 transporter permease C-terminal" evidence="7">
    <location>
        <begin position="691"/>
        <end position="804"/>
    </location>
</feature>
<dbReference type="PROSITE" id="PS51257">
    <property type="entry name" value="PROKAR_LIPOPROTEIN"/>
    <property type="match status" value="1"/>
</dbReference>
<evidence type="ECO:0000256" key="4">
    <source>
        <dbReference type="ARBA" id="ARBA00022989"/>
    </source>
</evidence>
<dbReference type="Pfam" id="PF12704">
    <property type="entry name" value="MacB_PCD"/>
    <property type="match status" value="2"/>
</dbReference>
<feature type="domain" description="ABC3 transporter permease C-terminal" evidence="7">
    <location>
        <begin position="306"/>
        <end position="420"/>
    </location>
</feature>
<keyword evidence="3 6" id="KW-0812">Transmembrane</keyword>
<evidence type="ECO:0000256" key="1">
    <source>
        <dbReference type="ARBA" id="ARBA00004651"/>
    </source>
</evidence>
<proteinExistence type="predicted"/>
<feature type="transmembrane region" description="Helical" evidence="6">
    <location>
        <begin position="394"/>
        <end position="419"/>
    </location>
</feature>
<evidence type="ECO:0000256" key="5">
    <source>
        <dbReference type="ARBA" id="ARBA00023136"/>
    </source>
</evidence>
<keyword evidence="2" id="KW-1003">Cell membrane</keyword>
<dbReference type="RefSeq" id="WP_162387076.1">
    <property type="nucleotide sequence ID" value="NZ_CP045997.1"/>
</dbReference>
<feature type="domain" description="MacB-like periplasmic core" evidence="8">
    <location>
        <begin position="448"/>
        <end position="646"/>
    </location>
</feature>
<dbReference type="InterPro" id="IPR025857">
    <property type="entry name" value="MacB_PCD"/>
</dbReference>
<dbReference type="InterPro" id="IPR003838">
    <property type="entry name" value="ABC3_permease_C"/>
</dbReference>
<evidence type="ECO:0000259" key="8">
    <source>
        <dbReference type="Pfam" id="PF12704"/>
    </source>
</evidence>
<evidence type="ECO:0000313" key="10">
    <source>
        <dbReference type="Proteomes" id="UP000464577"/>
    </source>
</evidence>
<evidence type="ECO:0000256" key="2">
    <source>
        <dbReference type="ARBA" id="ARBA00022475"/>
    </source>
</evidence>
<comment type="subcellular location">
    <subcellularLocation>
        <location evidence="1">Cell membrane</location>
        <topology evidence="1">Multi-pass membrane protein</topology>
    </subcellularLocation>
</comment>
<dbReference type="Pfam" id="PF02687">
    <property type="entry name" value="FtsX"/>
    <property type="match status" value="2"/>
</dbReference>
<feature type="transmembrane region" description="Helical" evidence="6">
    <location>
        <begin position="299"/>
        <end position="320"/>
    </location>
</feature>
<dbReference type="InterPro" id="IPR050250">
    <property type="entry name" value="Macrolide_Exporter_MacB"/>
</dbReference>
<gene>
    <name evidence="9" type="ORF">GJR95_17340</name>
</gene>
<feature type="transmembrane region" description="Helical" evidence="6">
    <location>
        <begin position="771"/>
        <end position="792"/>
    </location>
</feature>
<dbReference type="AlphaFoldDB" id="A0A6P1VY29"/>
<dbReference type="GO" id="GO:0022857">
    <property type="term" value="F:transmembrane transporter activity"/>
    <property type="evidence" value="ECO:0007669"/>
    <property type="project" value="TreeGrafter"/>
</dbReference>
<evidence type="ECO:0000256" key="6">
    <source>
        <dbReference type="SAM" id="Phobius"/>
    </source>
</evidence>
<reference evidence="9 10" key="1">
    <citation type="submission" date="2019-11" db="EMBL/GenBank/DDBJ databases">
        <title>Spirosoma endbachense sp. nov., isolated from a natural salt meadow.</title>
        <authorList>
            <person name="Rojas J."/>
            <person name="Ambika Manirajan B."/>
            <person name="Ratering S."/>
            <person name="Suarez C."/>
            <person name="Geissler-Plaum R."/>
            <person name="Schnell S."/>
        </authorList>
    </citation>
    <scope>NUCLEOTIDE SEQUENCE [LARGE SCALE GENOMIC DNA]</scope>
    <source>
        <strain evidence="9 10">I-24</strain>
    </source>
</reference>
<evidence type="ECO:0000313" key="9">
    <source>
        <dbReference type="EMBL" id="QHV96667.1"/>
    </source>
</evidence>
<sequence>MLLNYFKITYRNLLINKGFSAINITGLALGIACSIMLFLFILDELSFDVFNKKASQTYRLYVHSSINNEEANNAKTAPLAGPTLVQMLPEVLTQTRIGYFGVHDLRYKDKIFRENSIYMADSTYFDVFTLPFIHGDPSIALKKPNSIVLTQTMASKYFGQENPTGKSFLVDGTNSYQITGVMKDFPHKSHFRCDFLLSMSTYPQVNQQNWLQGNYSTYIVLKEGVDPTRVERKMQQAILDRLGPEIEKALGISMQHFLASGNVFEYRMQPLLSIYLHAKRQYYIDPNTEWGNARIGDSMYVSIFSVVALFILLIAVINFVNLSTARSEKRAKEVGIRKAIGSSRLKLMGQFTTESIVLTGLSVLVALFLVQLLLPGFNQIAGRQLTLPLFTNTYTLPALLAFTLIVGLLAGSYPAFFLSSFRPVEVLKSGVQKRKSSLRSLLVITQFSISITLILGMIIIRNQLGYLQHKNLGFNKEHLLSINNGAALGDKLKPFKAELLKNPAILSVSNSSLLFANGIPGSAYLLGKRSGSNPVLCQFLDVDADFVKTFAVPLKAGRFFANDRLADSTAVVINEAALHAFNTTSPLDQELTEVDVNGSNTYKIIGVIKDFNYESLHRQVRPLVFHLSAVRQATSILTIRIQPNATKNAIDYIEETWQRFEKTEQCHYSFLDERLARLYEAEQKTSLIATVFSALAIFIACLGLFGLAVFITEQRTKEIGIRKVLGASIAEILFLLSRQFIAWVAIAILIASPIAWYAMSRWLDNFAYRVAISWWVFVVAAFLAIGIAILTVSFQSLKAALMNPVKSLRAE</sequence>
<feature type="domain" description="MacB-like periplasmic core" evidence="8">
    <location>
        <begin position="20"/>
        <end position="236"/>
    </location>
</feature>
<protein>
    <submittedName>
        <fullName evidence="9">FtsX-like permease family protein</fullName>
    </submittedName>
</protein>
<organism evidence="9 10">
    <name type="scientific">Spirosoma endbachense</name>
    <dbReference type="NCBI Taxonomy" id="2666025"/>
    <lineage>
        <taxon>Bacteria</taxon>
        <taxon>Pseudomonadati</taxon>
        <taxon>Bacteroidota</taxon>
        <taxon>Cytophagia</taxon>
        <taxon>Cytophagales</taxon>
        <taxon>Cytophagaceae</taxon>
        <taxon>Spirosoma</taxon>
    </lineage>
</organism>
<accession>A0A6P1VY29</accession>
<dbReference type="PANTHER" id="PTHR30572:SF18">
    <property type="entry name" value="ABC-TYPE MACROLIDE FAMILY EXPORT SYSTEM PERMEASE COMPONENT 2"/>
    <property type="match status" value="1"/>
</dbReference>
<feature type="transmembrane region" description="Helical" evidence="6">
    <location>
        <begin position="732"/>
        <end position="759"/>
    </location>
</feature>
<feature type="transmembrane region" description="Helical" evidence="6">
    <location>
        <begin position="687"/>
        <end position="711"/>
    </location>
</feature>
<feature type="transmembrane region" description="Helical" evidence="6">
    <location>
        <begin position="356"/>
        <end position="374"/>
    </location>
</feature>
<evidence type="ECO:0000256" key="3">
    <source>
        <dbReference type="ARBA" id="ARBA00022692"/>
    </source>
</evidence>
<feature type="transmembrane region" description="Helical" evidence="6">
    <location>
        <begin position="440"/>
        <end position="460"/>
    </location>
</feature>
<keyword evidence="4 6" id="KW-1133">Transmembrane helix</keyword>
<dbReference type="KEGG" id="senf:GJR95_17340"/>
<dbReference type="EMBL" id="CP045997">
    <property type="protein sequence ID" value="QHV96667.1"/>
    <property type="molecule type" value="Genomic_DNA"/>
</dbReference>
<keyword evidence="5 6" id="KW-0472">Membrane</keyword>
<dbReference type="Proteomes" id="UP000464577">
    <property type="component" value="Chromosome"/>
</dbReference>
<dbReference type="GO" id="GO:0005886">
    <property type="term" value="C:plasma membrane"/>
    <property type="evidence" value="ECO:0007669"/>
    <property type="project" value="UniProtKB-SubCell"/>
</dbReference>